<keyword evidence="1" id="KW-0732">Signal</keyword>
<proteinExistence type="predicted"/>
<sequence length="127" mass="13502">MKFTLGRRGAMAGAVAALTVGALAAGVTTASATSGWTRLSTSHGVGVYGNHTSTAGKVTSDVFNGDYVDVLCWKRGENIANQGNVWYYVDNEWHSSGWYGNASGWVYAPYTDASYAWRTGLGECNFG</sequence>
<feature type="chain" id="PRO_5045473748" description="SH3 domain-containing protein" evidence="1">
    <location>
        <begin position="25"/>
        <end position="127"/>
    </location>
</feature>
<reference evidence="3" key="1">
    <citation type="journal article" date="2019" name="Int. J. Syst. Evol. Microbiol.">
        <title>The Global Catalogue of Microorganisms (GCM) 10K type strain sequencing project: providing services to taxonomists for standard genome sequencing and annotation.</title>
        <authorList>
            <consortium name="The Broad Institute Genomics Platform"/>
            <consortium name="The Broad Institute Genome Sequencing Center for Infectious Disease"/>
            <person name="Wu L."/>
            <person name="Ma J."/>
        </authorList>
    </citation>
    <scope>NUCLEOTIDE SEQUENCE [LARGE SCALE GENOMIC DNA]</scope>
    <source>
        <strain evidence="3">JCM 4738</strain>
    </source>
</reference>
<name>A0ABQ3ELG2_9ACTN</name>
<keyword evidence="3" id="KW-1185">Reference proteome</keyword>
<dbReference type="EMBL" id="BMVP01000002">
    <property type="protein sequence ID" value="GHB43022.1"/>
    <property type="molecule type" value="Genomic_DNA"/>
</dbReference>
<dbReference type="RefSeq" id="WP_190182834.1">
    <property type="nucleotide sequence ID" value="NZ_BMVP01000002.1"/>
</dbReference>
<evidence type="ECO:0008006" key="4">
    <source>
        <dbReference type="Google" id="ProtNLM"/>
    </source>
</evidence>
<dbReference type="PROSITE" id="PS51318">
    <property type="entry name" value="TAT"/>
    <property type="match status" value="1"/>
</dbReference>
<organism evidence="2 3">
    <name type="scientific">Streptomyces cirratus</name>
    <dbReference type="NCBI Taxonomy" id="68187"/>
    <lineage>
        <taxon>Bacteria</taxon>
        <taxon>Bacillati</taxon>
        <taxon>Actinomycetota</taxon>
        <taxon>Actinomycetes</taxon>
        <taxon>Kitasatosporales</taxon>
        <taxon>Streptomycetaceae</taxon>
        <taxon>Streptomyces</taxon>
    </lineage>
</organism>
<dbReference type="Proteomes" id="UP000642673">
    <property type="component" value="Unassembled WGS sequence"/>
</dbReference>
<protein>
    <recommendedName>
        <fullName evidence="4">SH3 domain-containing protein</fullName>
    </recommendedName>
</protein>
<feature type="signal peptide" evidence="1">
    <location>
        <begin position="1"/>
        <end position="24"/>
    </location>
</feature>
<evidence type="ECO:0000256" key="1">
    <source>
        <dbReference type="SAM" id="SignalP"/>
    </source>
</evidence>
<dbReference type="InterPro" id="IPR006311">
    <property type="entry name" value="TAT_signal"/>
</dbReference>
<evidence type="ECO:0000313" key="3">
    <source>
        <dbReference type="Proteomes" id="UP000642673"/>
    </source>
</evidence>
<accession>A0ABQ3ELG2</accession>
<gene>
    <name evidence="2" type="ORF">GCM10010347_10190</name>
</gene>
<evidence type="ECO:0000313" key="2">
    <source>
        <dbReference type="EMBL" id="GHB43022.1"/>
    </source>
</evidence>
<comment type="caution">
    <text evidence="2">The sequence shown here is derived from an EMBL/GenBank/DDBJ whole genome shotgun (WGS) entry which is preliminary data.</text>
</comment>